<organism evidence="1 2">
    <name type="scientific">Phytophthora pseudosyringae</name>
    <dbReference type="NCBI Taxonomy" id="221518"/>
    <lineage>
        <taxon>Eukaryota</taxon>
        <taxon>Sar</taxon>
        <taxon>Stramenopiles</taxon>
        <taxon>Oomycota</taxon>
        <taxon>Peronosporomycetes</taxon>
        <taxon>Peronosporales</taxon>
        <taxon>Peronosporaceae</taxon>
        <taxon>Phytophthora</taxon>
    </lineage>
</organism>
<protein>
    <submittedName>
        <fullName evidence="1">Uncharacterized protein</fullName>
    </submittedName>
</protein>
<comment type="caution">
    <text evidence="1">The sequence shown here is derived from an EMBL/GenBank/DDBJ whole genome shotgun (WGS) entry which is preliminary data.</text>
</comment>
<dbReference type="EMBL" id="JAGDFM010000028">
    <property type="protein sequence ID" value="KAG7390742.1"/>
    <property type="molecule type" value="Genomic_DNA"/>
</dbReference>
<sequence>MASVLAAESEELEIVLWLKTFYPALYDSDAVRVFAQRDFYFIALKRSCRGVLSVQALIRLVVPIATMLRREDITVAR</sequence>
<dbReference type="AlphaFoldDB" id="A0A8T1W9R7"/>
<accession>A0A8T1W9R7</accession>
<keyword evidence="2" id="KW-1185">Reference proteome</keyword>
<reference evidence="1" key="1">
    <citation type="submission" date="2021-02" db="EMBL/GenBank/DDBJ databases">
        <authorList>
            <person name="Palmer J.M."/>
        </authorList>
    </citation>
    <scope>NUCLEOTIDE SEQUENCE</scope>
    <source>
        <strain evidence="1">SCRP734</strain>
    </source>
</reference>
<gene>
    <name evidence="1" type="ORF">PHYPSEUDO_006861</name>
</gene>
<proteinExistence type="predicted"/>
<evidence type="ECO:0000313" key="1">
    <source>
        <dbReference type="EMBL" id="KAG7390742.1"/>
    </source>
</evidence>
<evidence type="ECO:0000313" key="2">
    <source>
        <dbReference type="Proteomes" id="UP000694044"/>
    </source>
</evidence>
<name>A0A8T1W9R7_9STRA</name>
<dbReference type="Proteomes" id="UP000694044">
    <property type="component" value="Unassembled WGS sequence"/>
</dbReference>